<sequence length="118" mass="13235">MGEKWHKWRSEPGPVAQKAAWKEVLAALATRKKGRQKWQATGQIKEQWTAENFTEEGKEGTKQVALATSNPLVLRHAATRYALATQQRYVRVIFIYQGGNGFSTTNSSLIPYADGSRV</sequence>
<dbReference type="EMBL" id="BMAW01049168">
    <property type="protein sequence ID" value="GFS69491.1"/>
    <property type="molecule type" value="Genomic_DNA"/>
</dbReference>
<reference evidence="1" key="1">
    <citation type="submission" date="2020-08" db="EMBL/GenBank/DDBJ databases">
        <title>Multicomponent nature underlies the extraordinary mechanical properties of spider dragline silk.</title>
        <authorList>
            <person name="Kono N."/>
            <person name="Nakamura H."/>
            <person name="Mori M."/>
            <person name="Yoshida Y."/>
            <person name="Ohtoshi R."/>
            <person name="Malay A.D."/>
            <person name="Moran D.A.P."/>
            <person name="Tomita M."/>
            <person name="Numata K."/>
            <person name="Arakawa K."/>
        </authorList>
    </citation>
    <scope>NUCLEOTIDE SEQUENCE</scope>
</reference>
<name>A0A8X6SYI0_NEPPI</name>
<dbReference type="Proteomes" id="UP000887013">
    <property type="component" value="Unassembled WGS sequence"/>
</dbReference>
<evidence type="ECO:0000313" key="1">
    <source>
        <dbReference type="EMBL" id="GFS69491.1"/>
    </source>
</evidence>
<protein>
    <submittedName>
        <fullName evidence="1">Uncharacterized protein</fullName>
    </submittedName>
</protein>
<dbReference type="AlphaFoldDB" id="A0A8X6SYI0"/>
<comment type="caution">
    <text evidence="1">The sequence shown here is derived from an EMBL/GenBank/DDBJ whole genome shotgun (WGS) entry which is preliminary data.</text>
</comment>
<keyword evidence="2" id="KW-1185">Reference proteome</keyword>
<proteinExistence type="predicted"/>
<evidence type="ECO:0000313" key="2">
    <source>
        <dbReference type="Proteomes" id="UP000887013"/>
    </source>
</evidence>
<gene>
    <name evidence="1" type="ORF">NPIL_181961</name>
</gene>
<accession>A0A8X6SYI0</accession>
<organism evidence="1 2">
    <name type="scientific">Nephila pilipes</name>
    <name type="common">Giant wood spider</name>
    <name type="synonym">Nephila maculata</name>
    <dbReference type="NCBI Taxonomy" id="299642"/>
    <lineage>
        <taxon>Eukaryota</taxon>
        <taxon>Metazoa</taxon>
        <taxon>Ecdysozoa</taxon>
        <taxon>Arthropoda</taxon>
        <taxon>Chelicerata</taxon>
        <taxon>Arachnida</taxon>
        <taxon>Araneae</taxon>
        <taxon>Araneomorphae</taxon>
        <taxon>Entelegynae</taxon>
        <taxon>Araneoidea</taxon>
        <taxon>Nephilidae</taxon>
        <taxon>Nephila</taxon>
    </lineage>
</organism>